<dbReference type="Proteomes" id="UP001174909">
    <property type="component" value="Unassembled WGS sequence"/>
</dbReference>
<comment type="caution">
    <text evidence="3">The sequence shown here is derived from an EMBL/GenBank/DDBJ whole genome shotgun (WGS) entry which is preliminary data.</text>
</comment>
<dbReference type="AlphaFoldDB" id="A0AA35SIK3"/>
<gene>
    <name evidence="3" type="ORF">GBAR_LOCUS17358</name>
</gene>
<accession>A0AA35SIK3</accession>
<keyword evidence="4" id="KW-1185">Reference proteome</keyword>
<keyword evidence="1" id="KW-0472">Membrane</keyword>
<dbReference type="EMBL" id="CASHTH010002488">
    <property type="protein sequence ID" value="CAI8030628.1"/>
    <property type="molecule type" value="Genomic_DNA"/>
</dbReference>
<evidence type="ECO:0000313" key="4">
    <source>
        <dbReference type="Proteomes" id="UP001174909"/>
    </source>
</evidence>
<feature type="signal peptide" evidence="2">
    <location>
        <begin position="1"/>
        <end position="34"/>
    </location>
</feature>
<keyword evidence="2" id="KW-0732">Signal</keyword>
<protein>
    <submittedName>
        <fullName evidence="3">Uncharacterized protein</fullName>
    </submittedName>
</protein>
<keyword evidence="1" id="KW-0812">Transmembrane</keyword>
<evidence type="ECO:0000313" key="3">
    <source>
        <dbReference type="EMBL" id="CAI8030628.1"/>
    </source>
</evidence>
<evidence type="ECO:0000256" key="1">
    <source>
        <dbReference type="SAM" id="Phobius"/>
    </source>
</evidence>
<organism evidence="3 4">
    <name type="scientific">Geodia barretti</name>
    <name type="common">Barrett's horny sponge</name>
    <dbReference type="NCBI Taxonomy" id="519541"/>
    <lineage>
        <taxon>Eukaryota</taxon>
        <taxon>Metazoa</taxon>
        <taxon>Porifera</taxon>
        <taxon>Demospongiae</taxon>
        <taxon>Heteroscleromorpha</taxon>
        <taxon>Tetractinellida</taxon>
        <taxon>Astrophorina</taxon>
        <taxon>Geodiidae</taxon>
        <taxon>Geodia</taxon>
    </lineage>
</organism>
<sequence length="231" mass="24214">MKRNHPLRPRFAGRTIVILATAALLLASMLAALGAGPDDAASATASNAGREWQVFEGHAFADSRIVPIGVSLVACLGGCEGGYVSETVAIGQDGRYSGLVVEPVGTDRSALPDADVITFWLVSHDDSVSAVQSWLFTGDGETRELHLSFRKLPVPSRGLSASGDRSGTLTTDLTVPNAGELGLAPTQTPRSYVNSWSYAGVPVLPGLTALVGVLIAIIGTALLVHRRRLTW</sequence>
<evidence type="ECO:0000256" key="2">
    <source>
        <dbReference type="SAM" id="SignalP"/>
    </source>
</evidence>
<feature type="transmembrane region" description="Helical" evidence="1">
    <location>
        <begin position="196"/>
        <end position="224"/>
    </location>
</feature>
<keyword evidence="1" id="KW-1133">Transmembrane helix</keyword>
<name>A0AA35SIK3_GEOBA</name>
<reference evidence="3" key="1">
    <citation type="submission" date="2023-03" db="EMBL/GenBank/DDBJ databases">
        <authorList>
            <person name="Steffen K."/>
            <person name="Cardenas P."/>
        </authorList>
    </citation>
    <scope>NUCLEOTIDE SEQUENCE</scope>
</reference>
<feature type="chain" id="PRO_5041353938" evidence="2">
    <location>
        <begin position="35"/>
        <end position="231"/>
    </location>
</feature>
<proteinExistence type="predicted"/>